<dbReference type="Gene3D" id="2.60.120.260">
    <property type="entry name" value="Galactose-binding domain-like"/>
    <property type="match status" value="1"/>
</dbReference>
<dbReference type="Pfam" id="PF02057">
    <property type="entry name" value="Glyco_hydro_59"/>
    <property type="match status" value="1"/>
</dbReference>
<accession>A0A0M2HPJ8</accession>
<reference evidence="5 6" key="1">
    <citation type="submission" date="2015-02" db="EMBL/GenBank/DDBJ databases">
        <title>Draft genome sequences of ten Microbacterium spp. with emphasis on heavy metal contaminated environments.</title>
        <authorList>
            <person name="Corretto E."/>
        </authorList>
    </citation>
    <scope>NUCLEOTIDE SEQUENCE [LARGE SCALE GENOMIC DNA]</scope>
    <source>
        <strain evidence="5 6">SA35</strain>
    </source>
</reference>
<comment type="caution">
    <text evidence="5">The sequence shown here is derived from an EMBL/GenBank/DDBJ whole genome shotgun (WGS) entry which is preliminary data.</text>
</comment>
<dbReference type="GO" id="GO:0006683">
    <property type="term" value="P:galactosylceramide catabolic process"/>
    <property type="evidence" value="ECO:0007669"/>
    <property type="project" value="InterPro"/>
</dbReference>
<name>A0A0M2HPJ8_9MICO</name>
<feature type="chain" id="PRO_5005634122" evidence="1">
    <location>
        <begin position="31"/>
        <end position="1329"/>
    </location>
</feature>
<evidence type="ECO:0000256" key="1">
    <source>
        <dbReference type="SAM" id="SignalP"/>
    </source>
</evidence>
<dbReference type="PANTHER" id="PTHR15172:SF1">
    <property type="entry name" value="GALACTOCEREBROSIDASE"/>
    <property type="match status" value="1"/>
</dbReference>
<dbReference type="Gene3D" id="2.60.40.1180">
    <property type="entry name" value="Golgi alpha-mannosidase II"/>
    <property type="match status" value="1"/>
</dbReference>
<feature type="signal peptide" evidence="1">
    <location>
        <begin position="1"/>
        <end position="30"/>
    </location>
</feature>
<evidence type="ECO:0000313" key="5">
    <source>
        <dbReference type="EMBL" id="KJL48677.1"/>
    </source>
</evidence>
<gene>
    <name evidence="5" type="ORF">RS84_00844</name>
</gene>
<keyword evidence="5" id="KW-0378">Hydrolase</keyword>
<evidence type="ECO:0000313" key="6">
    <source>
        <dbReference type="Proteomes" id="UP000033900"/>
    </source>
</evidence>
<dbReference type="InterPro" id="IPR013780">
    <property type="entry name" value="Glyco_hydro_b"/>
</dbReference>
<keyword evidence="1" id="KW-0732">Signal</keyword>
<dbReference type="InterPro" id="IPR001286">
    <property type="entry name" value="Glyco_hydro_59"/>
</dbReference>
<dbReference type="STRING" id="273678.RS84_00844"/>
<dbReference type="InterPro" id="IPR049162">
    <property type="entry name" value="GH59_C"/>
</dbReference>
<dbReference type="Proteomes" id="UP000033900">
    <property type="component" value="Unassembled WGS sequence"/>
</dbReference>
<dbReference type="Gene3D" id="2.60.120.560">
    <property type="entry name" value="Exo-inulinase, domain 1"/>
    <property type="match status" value="1"/>
</dbReference>
<dbReference type="OrthoDB" id="9802318at2"/>
<evidence type="ECO:0000259" key="4">
    <source>
        <dbReference type="Pfam" id="PF21708"/>
    </source>
</evidence>
<dbReference type="PATRIC" id="fig|273678.4.peg.839"/>
<dbReference type="Pfam" id="PF21708">
    <property type="entry name" value="Glyco_hydro_59_C"/>
    <property type="match status" value="1"/>
</dbReference>
<dbReference type="GO" id="GO:0005764">
    <property type="term" value="C:lysosome"/>
    <property type="evidence" value="ECO:0007669"/>
    <property type="project" value="TreeGrafter"/>
</dbReference>
<dbReference type="PANTHER" id="PTHR15172">
    <property type="entry name" value="GALACTOCEREBROSIDASE"/>
    <property type="match status" value="1"/>
</dbReference>
<dbReference type="EMBL" id="JYJB01000006">
    <property type="protein sequence ID" value="KJL48677.1"/>
    <property type="molecule type" value="Genomic_DNA"/>
</dbReference>
<protein>
    <submittedName>
        <fullName evidence="5">Glycosyl hydrolase family 59</fullName>
    </submittedName>
</protein>
<dbReference type="Pfam" id="PF07532">
    <property type="entry name" value="Big_4"/>
    <property type="match status" value="1"/>
</dbReference>
<feature type="domain" description="Glycosyl hydrolase family 59 catalytic" evidence="2">
    <location>
        <begin position="65"/>
        <end position="401"/>
    </location>
</feature>
<evidence type="ECO:0000259" key="3">
    <source>
        <dbReference type="Pfam" id="PF07532"/>
    </source>
</evidence>
<dbReference type="GO" id="GO:0004336">
    <property type="term" value="F:galactosylceramidase activity"/>
    <property type="evidence" value="ECO:0007669"/>
    <property type="project" value="InterPro"/>
</dbReference>
<proteinExistence type="predicted"/>
<sequence length="1329" mass="139460">MFRLKACTAALSALVAVTCVIAAAPLPASAAPGGTAVSAVQSDATYDVAIDATKIAADNVNGLTFKGFGTLSANSTSALLMDYKAQQPEKYAELLHVLFGGEHPLMNQVKIEMGDDRNNSTGSDVATMRTADEEANVTRHPGFQLAADAFRINPDLKVSILRWNAPAWANTNDKIYLWYKNTILAAYREYGYMVDSVNPGVNEHAADLTWTKDFSNRVRTDTTGYVSPNPDLSGFRDGEAELFHRIKTVISDEVGTGTFGDEMVADAALRDAVQVAGFHYNTDDDGAGSFKKLAQEYDIEVWNSEAQATFSNSSFRPNNNTADPTTPGTGFGGTGSALEMANTIVKGFVNSNRTNFIYQPAIASFYEGGQYSFKSLVSASDPWSGWIHYDGALAVLQHFTSFAETGWENSDNTAGIWRAVPSASATTATGTNPVNGRNGLQNYMTLAAPDGSDFSTVFVNDSEKTISYRVTPSNFTFDAAQRLAVWETRAADAGEPFNANYKQHVGDVQADAGVYTVTVKPFSIATVTTLDVSGDEHWTAPLPVEGERTVLDEGAADGDLWSDDFDYSDRTVAVFDENGEPTAETEPFIASRGGDTGATPLYTWDRNGAFEAYKTADAGYVLRQQIDRTTTGVGGAWNNGDPITAVGDRRWTNYTASVDVRFERAAASDNYAAIGARSSGGSNSHTLNGTPYALRLNSAGTWVFQRSGTQIASGTVAGTWSASAWHTLSITATGGRIVGAVDGTQVFDWTDANPYLSGYVDLASGFYNTQFDDLRIASVDGWMPAYGEYLDGLEMNDLSSTPQTKLVYDGGWTHANGGGMFEYQRSLSRNTAAGSGVSYTFTGSGVDLLAPGDGSARLDVTVDGQKLVRGAATQAAGSFQAAYSLRGLPWGEHTVRFEVVSGTLALDAVAVASTAAAGTAPTASLADAVDDASAITRTEDYTDADWALLQETLADARAAVDDPAAYRLDGEGALQLASRLRTASFPLAAQISSLPQPTLATTAGEPPALPGTLAATMADGSTHEVPITWNLDGVDFSATWGTVAVTGSYGSATTTARVEVVPAETVFFADVNGTASGSLGYDSPAYLAVKGLLGDQLINGTPDQKLADGASWGHWGKNAAGSSVVNYKGIVAGPYSKTSTTGIYTSDQVGASLGYTLTLPAGKHTITAGSYSWWASNSRTANVSLTYDGQTHQVGTVTLNSASPSQVLSYDIELAAEGAVTLSLTATNAQSPMLSWVAATGDVLPEPLTSTVATRCVAGKVVLAATVTNPRAEAATIDVASPYGAKSSVSVPAGASKTVTFSTRLASVPTGVVTVTDAADAAFAAKTCG</sequence>
<organism evidence="5 6">
    <name type="scientific">Microbacterium hydrocarbonoxydans</name>
    <dbReference type="NCBI Taxonomy" id="273678"/>
    <lineage>
        <taxon>Bacteria</taxon>
        <taxon>Bacillati</taxon>
        <taxon>Actinomycetota</taxon>
        <taxon>Actinomycetes</taxon>
        <taxon>Micrococcales</taxon>
        <taxon>Microbacteriaceae</taxon>
        <taxon>Microbacterium</taxon>
    </lineage>
</organism>
<dbReference type="GO" id="GO:0016020">
    <property type="term" value="C:membrane"/>
    <property type="evidence" value="ECO:0007669"/>
    <property type="project" value="GOC"/>
</dbReference>
<dbReference type="InterPro" id="IPR017853">
    <property type="entry name" value="GH"/>
</dbReference>
<keyword evidence="6" id="KW-1185">Reference proteome</keyword>
<dbReference type="RefSeq" id="WP_052676202.1">
    <property type="nucleotide sequence ID" value="NZ_JYJB01000006.1"/>
</dbReference>
<dbReference type="InterPro" id="IPR011081">
    <property type="entry name" value="Big_4"/>
</dbReference>
<dbReference type="SUPFAM" id="SSF51445">
    <property type="entry name" value="(Trans)glycosidases"/>
    <property type="match status" value="1"/>
</dbReference>
<evidence type="ECO:0000259" key="2">
    <source>
        <dbReference type="Pfam" id="PF02057"/>
    </source>
</evidence>
<dbReference type="InterPro" id="IPR049161">
    <property type="entry name" value="GH59_cat"/>
</dbReference>
<dbReference type="Gene3D" id="3.20.20.80">
    <property type="entry name" value="Glycosidases"/>
    <property type="match status" value="1"/>
</dbReference>
<feature type="domain" description="Bacterial Ig-like" evidence="3">
    <location>
        <begin position="1001"/>
        <end position="1047"/>
    </location>
</feature>
<feature type="domain" description="Glycosyl hydrolase family 59 C-terminal lectin" evidence="4">
    <location>
        <begin position="606"/>
        <end position="777"/>
    </location>
</feature>